<gene>
    <name evidence="1" type="ORF">MNVI_33140</name>
</gene>
<protein>
    <submittedName>
        <fullName evidence="1">Uncharacterized protein</fullName>
    </submittedName>
</protein>
<name>A0A7I7PHD9_9MYCO</name>
<dbReference type="AlphaFoldDB" id="A0A7I7PHD9"/>
<sequence length="147" mass="15625">MTTTAGGSPTTATEHYEKFGVARSVYGWSKSSFRKKMSRGRRAGRPTPVSMRLAITSGGRIGLDAQGKSQAGGKRTATVYQLTDRLHDGHTVQVSEDDIVTTLSAWLAELGASSPLVEALAQAVRVGDWPKAYVLGDCLSVEITVVA</sequence>
<evidence type="ECO:0000313" key="1">
    <source>
        <dbReference type="EMBL" id="BBY07996.1"/>
    </source>
</evidence>
<evidence type="ECO:0000313" key="2">
    <source>
        <dbReference type="Proteomes" id="UP000466894"/>
    </source>
</evidence>
<reference evidence="1 2" key="1">
    <citation type="journal article" date="2019" name="Emerg. Microbes Infect.">
        <title>Comprehensive subspecies identification of 175 nontuberculous mycobacteria species based on 7547 genomic profiles.</title>
        <authorList>
            <person name="Matsumoto Y."/>
            <person name="Kinjo T."/>
            <person name="Motooka D."/>
            <person name="Nabeya D."/>
            <person name="Jung N."/>
            <person name="Uechi K."/>
            <person name="Horii T."/>
            <person name="Iida T."/>
            <person name="Fujita J."/>
            <person name="Nakamura S."/>
        </authorList>
    </citation>
    <scope>NUCLEOTIDE SEQUENCE [LARGE SCALE GENOMIC DNA]</scope>
    <source>
        <strain evidence="1 2">JCM 16367</strain>
    </source>
</reference>
<accession>A0A7I7PHD9</accession>
<dbReference type="KEGG" id="mnv:MNVI_33140"/>
<dbReference type="EMBL" id="AP022583">
    <property type="protein sequence ID" value="BBY07996.1"/>
    <property type="molecule type" value="Genomic_DNA"/>
</dbReference>
<organism evidence="1 2">
    <name type="scientific">Mycobacterium noviomagense</name>
    <dbReference type="NCBI Taxonomy" id="459858"/>
    <lineage>
        <taxon>Bacteria</taxon>
        <taxon>Bacillati</taxon>
        <taxon>Actinomycetota</taxon>
        <taxon>Actinomycetes</taxon>
        <taxon>Mycobacteriales</taxon>
        <taxon>Mycobacteriaceae</taxon>
        <taxon>Mycobacterium</taxon>
    </lineage>
</organism>
<dbReference type="Proteomes" id="UP000466894">
    <property type="component" value="Chromosome"/>
</dbReference>
<proteinExistence type="predicted"/>